<keyword evidence="2" id="KW-0472">Membrane</keyword>
<reference evidence="4" key="1">
    <citation type="submission" date="2005-09" db="EMBL/GenBank/DDBJ databases">
        <authorList>
            <person name="Mural R.J."/>
            <person name="Li P.W."/>
            <person name="Adams M.D."/>
            <person name="Amanatides P.G."/>
            <person name="Baden-Tillson H."/>
            <person name="Barnstead M."/>
            <person name="Chin S.H."/>
            <person name="Dew I."/>
            <person name="Evans C.A."/>
            <person name="Ferriera S."/>
            <person name="Flanigan M."/>
            <person name="Fosler C."/>
            <person name="Glodek A."/>
            <person name="Gu Z."/>
            <person name="Holt R.A."/>
            <person name="Jennings D."/>
            <person name="Kraft C.L."/>
            <person name="Lu F."/>
            <person name="Nguyen T."/>
            <person name="Nusskern D.R."/>
            <person name="Pfannkoch C.M."/>
            <person name="Sitter C."/>
            <person name="Sutton G.G."/>
            <person name="Venter J.C."/>
            <person name="Wang Z."/>
            <person name="Woodage T."/>
            <person name="Zheng X.H."/>
            <person name="Zhong F."/>
        </authorList>
    </citation>
    <scope>NUCLEOTIDE SEQUENCE [LARGE SCALE GENOMIC DNA]</scope>
    <source>
        <strain>BN</strain>
        <strain evidence="4">Sprague-Dawley</strain>
    </source>
</reference>
<keyword evidence="2" id="KW-0812">Transmembrane</keyword>
<evidence type="ECO:0000256" key="1">
    <source>
        <dbReference type="SAM" id="MobiDB-lite"/>
    </source>
</evidence>
<protein>
    <submittedName>
        <fullName evidence="3">RCG56854</fullName>
    </submittedName>
</protein>
<evidence type="ECO:0000256" key="2">
    <source>
        <dbReference type="SAM" id="Phobius"/>
    </source>
</evidence>
<evidence type="ECO:0000313" key="4">
    <source>
        <dbReference type="Proteomes" id="UP000234681"/>
    </source>
</evidence>
<feature type="region of interest" description="Disordered" evidence="1">
    <location>
        <begin position="76"/>
        <end position="122"/>
    </location>
</feature>
<dbReference type="Proteomes" id="UP000234681">
    <property type="component" value="Chromosome X"/>
</dbReference>
<sequence>MSDNNKPDKAHNGSGGEGDGNRSNLFDRHSLEEVMPYLEWLILIVATTGFLAFQLIVDAIYEEQYERDVAWIARQSKCRSPLDEDEDDEDGDDDDFYDDDDDEELENLMDDESEDEVFLTLI</sequence>
<feature type="region of interest" description="Disordered" evidence="1">
    <location>
        <begin position="1"/>
        <end position="25"/>
    </location>
</feature>
<organism evidence="3 4">
    <name type="scientific">Rattus norvegicus</name>
    <name type="common">Rat</name>
    <dbReference type="NCBI Taxonomy" id="10116"/>
    <lineage>
        <taxon>Eukaryota</taxon>
        <taxon>Metazoa</taxon>
        <taxon>Chordata</taxon>
        <taxon>Craniata</taxon>
        <taxon>Vertebrata</taxon>
        <taxon>Euteleostomi</taxon>
        <taxon>Mammalia</taxon>
        <taxon>Eutheria</taxon>
        <taxon>Euarchontoglires</taxon>
        <taxon>Glires</taxon>
        <taxon>Rodentia</taxon>
        <taxon>Myomorpha</taxon>
        <taxon>Muroidea</taxon>
        <taxon>Muridae</taxon>
        <taxon>Murinae</taxon>
        <taxon>Rattus</taxon>
    </lineage>
</organism>
<dbReference type="EMBL" id="CH474076">
    <property type="protein sequence ID" value="EDL88017.1"/>
    <property type="molecule type" value="Genomic_DNA"/>
</dbReference>
<name>A6KNX3_RAT</name>
<feature type="compositionally biased region" description="Basic and acidic residues" evidence="1">
    <location>
        <begin position="1"/>
        <end position="11"/>
    </location>
</feature>
<accession>A6KNX3</accession>
<gene>
    <name evidence="3" type="ORF">rCG_56854</name>
</gene>
<proteinExistence type="predicted"/>
<keyword evidence="2" id="KW-1133">Transmembrane helix</keyword>
<dbReference type="AlphaFoldDB" id="A6KNX3"/>
<feature type="transmembrane region" description="Helical" evidence="2">
    <location>
        <begin position="37"/>
        <end position="57"/>
    </location>
</feature>
<evidence type="ECO:0000313" key="3">
    <source>
        <dbReference type="EMBL" id="EDL88017.1"/>
    </source>
</evidence>
<feature type="compositionally biased region" description="Acidic residues" evidence="1">
    <location>
        <begin position="83"/>
        <end position="122"/>
    </location>
</feature>